<evidence type="ECO:0000313" key="3">
    <source>
        <dbReference type="Proteomes" id="UP000241647"/>
    </source>
</evidence>
<feature type="region of interest" description="Disordered" evidence="1">
    <location>
        <begin position="52"/>
        <end position="79"/>
    </location>
</feature>
<comment type="caution">
    <text evidence="2">The sequence shown here is derived from an EMBL/GenBank/DDBJ whole genome shotgun (WGS) entry which is preliminary data.</text>
</comment>
<proteinExistence type="predicted"/>
<dbReference type="Proteomes" id="UP000241647">
    <property type="component" value="Unassembled WGS sequence"/>
</dbReference>
<evidence type="ECO:0000313" key="2">
    <source>
        <dbReference type="EMBL" id="PSR61663.1"/>
    </source>
</evidence>
<dbReference type="EMBL" id="PYHS01000009">
    <property type="protein sequence ID" value="PSR61663.1"/>
    <property type="molecule type" value="Genomic_DNA"/>
</dbReference>
<feature type="compositionally biased region" description="Low complexity" evidence="1">
    <location>
        <begin position="52"/>
        <end position="66"/>
    </location>
</feature>
<protein>
    <submittedName>
        <fullName evidence="2">Uncharacterized protein</fullName>
    </submittedName>
</protein>
<evidence type="ECO:0000256" key="1">
    <source>
        <dbReference type="SAM" id="MobiDB-lite"/>
    </source>
</evidence>
<gene>
    <name evidence="2" type="ORF">C8259_19205</name>
</gene>
<name>A0A2T2Z1N5_9NOCA</name>
<accession>A0A2T2Z1N5</accession>
<reference evidence="2 3" key="1">
    <citation type="submission" date="2018-02" db="EMBL/GenBank/DDBJ databases">
        <title>8 Nocardia nova and 1 Nocardia cyriacigeorgica strain used for evolution to TMP-SMX.</title>
        <authorList>
            <person name="Mehta H."/>
            <person name="Weng J."/>
            <person name="Shamoo Y."/>
        </authorList>
    </citation>
    <scope>NUCLEOTIDE SEQUENCE [LARGE SCALE GENOMIC DNA]</scope>
    <source>
        <strain evidence="2 3">ATCC 33727</strain>
    </source>
</reference>
<feature type="compositionally biased region" description="Basic residues" evidence="1">
    <location>
        <begin position="67"/>
        <end position="79"/>
    </location>
</feature>
<sequence length="79" mass="8606">MPARRSRVMLGVRISVREETTVSLWTALRRRSAARDEKAGSDARAKAIAAGASEREAAAAAEQAVPRARRRRRALYTGG</sequence>
<organism evidence="2 3">
    <name type="scientific">Nocardia nova</name>
    <dbReference type="NCBI Taxonomy" id="37330"/>
    <lineage>
        <taxon>Bacteria</taxon>
        <taxon>Bacillati</taxon>
        <taxon>Actinomycetota</taxon>
        <taxon>Actinomycetes</taxon>
        <taxon>Mycobacteriales</taxon>
        <taxon>Nocardiaceae</taxon>
        <taxon>Nocardia</taxon>
    </lineage>
</organism>
<dbReference type="AlphaFoldDB" id="A0A2T2Z1N5"/>